<dbReference type="PATRIC" id="fig|336566.3.peg.1214"/>
<reference evidence="2 3" key="1">
    <citation type="submission" date="2015-05" db="EMBL/GenBank/DDBJ databases">
        <title>Genome sequencing and analysis of members of genus Stenotrophomonas.</title>
        <authorList>
            <person name="Patil P.P."/>
            <person name="Midha S."/>
            <person name="Patil P.B."/>
        </authorList>
    </citation>
    <scope>NUCLEOTIDE SEQUENCE [LARGE SCALE GENOMIC DNA]</scope>
    <source>
        <strain evidence="2 3">DSM 24757</strain>
    </source>
</reference>
<protein>
    <submittedName>
        <fullName evidence="2">Uncharacterized protein</fullName>
    </submittedName>
</protein>
<dbReference type="EMBL" id="LDJM01000021">
    <property type="protein sequence ID" value="KRG76835.1"/>
    <property type="molecule type" value="Genomic_DNA"/>
</dbReference>
<accession>A0A0R0DHA9</accession>
<dbReference type="Proteomes" id="UP000050956">
    <property type="component" value="Unassembled WGS sequence"/>
</dbReference>
<organism evidence="2 3">
    <name type="scientific">Stenotrophomonas ginsengisoli</name>
    <dbReference type="NCBI Taxonomy" id="336566"/>
    <lineage>
        <taxon>Bacteria</taxon>
        <taxon>Pseudomonadati</taxon>
        <taxon>Pseudomonadota</taxon>
        <taxon>Gammaproteobacteria</taxon>
        <taxon>Lysobacterales</taxon>
        <taxon>Lysobacteraceae</taxon>
        <taxon>Stenotrophomonas</taxon>
    </lineage>
</organism>
<dbReference type="STRING" id="336566.ABB30_09005"/>
<name>A0A0R0DHA9_9GAMM</name>
<evidence type="ECO:0000313" key="3">
    <source>
        <dbReference type="Proteomes" id="UP000050956"/>
    </source>
</evidence>
<comment type="caution">
    <text evidence="2">The sequence shown here is derived from an EMBL/GenBank/DDBJ whole genome shotgun (WGS) entry which is preliminary data.</text>
</comment>
<gene>
    <name evidence="2" type="ORF">ABB30_09005</name>
</gene>
<dbReference type="AlphaFoldDB" id="A0A0R0DHA9"/>
<feature type="region of interest" description="Disordered" evidence="1">
    <location>
        <begin position="1"/>
        <end position="39"/>
    </location>
</feature>
<sequence>MSLRAGLGRDPGQRACMTPSPAASTAPVSRRARHERKPCLQRPSRGWAVASLICANTLALDLHAGHATAVASVRRPVR</sequence>
<keyword evidence="3" id="KW-1185">Reference proteome</keyword>
<proteinExistence type="predicted"/>
<evidence type="ECO:0000313" key="2">
    <source>
        <dbReference type="EMBL" id="KRG76835.1"/>
    </source>
</evidence>
<evidence type="ECO:0000256" key="1">
    <source>
        <dbReference type="SAM" id="MobiDB-lite"/>
    </source>
</evidence>